<comment type="similarity">
    <text evidence="2">Belongs to the tumor necrosis factor family.</text>
</comment>
<dbReference type="InterPro" id="IPR006052">
    <property type="entry name" value="TNF_dom"/>
</dbReference>
<gene>
    <name evidence="8" type="ORF">JZ751_006669</name>
</gene>
<keyword evidence="6" id="KW-0325">Glycoprotein</keyword>
<dbReference type="SMART" id="SM00207">
    <property type="entry name" value="TNF"/>
    <property type="match status" value="1"/>
</dbReference>
<keyword evidence="4" id="KW-0964">Secreted</keyword>
<dbReference type="PANTHER" id="PTHR15151:SF20">
    <property type="entry name" value="TUMOR NECROSIS FACTOR LIGAND SUPERFAMILY MEMBER 12"/>
    <property type="match status" value="1"/>
</dbReference>
<dbReference type="InterPro" id="IPR008983">
    <property type="entry name" value="Tumour_necrosis_fac-like_dom"/>
</dbReference>
<dbReference type="GO" id="GO:0005164">
    <property type="term" value="F:tumor necrosis factor receptor binding"/>
    <property type="evidence" value="ECO:0007669"/>
    <property type="project" value="InterPro"/>
</dbReference>
<evidence type="ECO:0000313" key="8">
    <source>
        <dbReference type="EMBL" id="KAG9346358.1"/>
    </source>
</evidence>
<evidence type="ECO:0000256" key="4">
    <source>
        <dbReference type="ARBA" id="ARBA00022525"/>
    </source>
</evidence>
<protein>
    <recommendedName>
        <fullName evidence="7">THD domain-containing protein</fullName>
    </recommendedName>
</protein>
<dbReference type="OrthoDB" id="6159739at2759"/>
<dbReference type="Pfam" id="PF00229">
    <property type="entry name" value="TNF"/>
    <property type="match status" value="1"/>
</dbReference>
<evidence type="ECO:0000259" key="7">
    <source>
        <dbReference type="PROSITE" id="PS50049"/>
    </source>
</evidence>
<evidence type="ECO:0000256" key="1">
    <source>
        <dbReference type="ARBA" id="ARBA00004613"/>
    </source>
</evidence>
<keyword evidence="3" id="KW-0202">Cytokine</keyword>
<dbReference type="GO" id="GO:0005125">
    <property type="term" value="F:cytokine activity"/>
    <property type="evidence" value="ECO:0007669"/>
    <property type="project" value="UniProtKB-KW"/>
</dbReference>
<dbReference type="Gene3D" id="2.60.120.40">
    <property type="match status" value="1"/>
</dbReference>
<dbReference type="AlphaFoldDB" id="A0A8T2PA15"/>
<evidence type="ECO:0000256" key="5">
    <source>
        <dbReference type="ARBA" id="ARBA00023157"/>
    </source>
</evidence>
<comment type="caution">
    <text evidence="8">The sequence shown here is derived from an EMBL/GenBank/DDBJ whole genome shotgun (WGS) entry which is preliminary data.</text>
</comment>
<dbReference type="GO" id="GO:0005615">
    <property type="term" value="C:extracellular space"/>
    <property type="evidence" value="ECO:0007669"/>
    <property type="project" value="UniProtKB-KW"/>
</dbReference>
<comment type="subcellular location">
    <subcellularLocation>
        <location evidence="1">Secreted</location>
    </subcellularLocation>
</comment>
<dbReference type="Proteomes" id="UP000824540">
    <property type="component" value="Unassembled WGS sequence"/>
</dbReference>
<organism evidence="8 9">
    <name type="scientific">Albula glossodonta</name>
    <name type="common">roundjaw bonefish</name>
    <dbReference type="NCBI Taxonomy" id="121402"/>
    <lineage>
        <taxon>Eukaryota</taxon>
        <taxon>Metazoa</taxon>
        <taxon>Chordata</taxon>
        <taxon>Craniata</taxon>
        <taxon>Vertebrata</taxon>
        <taxon>Euteleostomi</taxon>
        <taxon>Actinopterygii</taxon>
        <taxon>Neopterygii</taxon>
        <taxon>Teleostei</taxon>
        <taxon>Albuliformes</taxon>
        <taxon>Albulidae</taxon>
        <taxon>Albula</taxon>
    </lineage>
</organism>
<feature type="domain" description="THD" evidence="7">
    <location>
        <begin position="65"/>
        <end position="210"/>
    </location>
</feature>
<proteinExistence type="inferred from homology"/>
<reference evidence="8" key="1">
    <citation type="thesis" date="2021" institute="BYU ScholarsArchive" country="Provo, UT, USA">
        <title>Applications of and Algorithms for Genome Assembly and Genomic Analyses with an Emphasis on Marine Teleosts.</title>
        <authorList>
            <person name="Pickett B.D."/>
        </authorList>
    </citation>
    <scope>NUCLEOTIDE SEQUENCE</scope>
    <source>
        <strain evidence="8">HI-2016</strain>
    </source>
</reference>
<dbReference type="GO" id="GO:0016020">
    <property type="term" value="C:membrane"/>
    <property type="evidence" value="ECO:0007669"/>
    <property type="project" value="InterPro"/>
</dbReference>
<dbReference type="SUPFAM" id="SSF49842">
    <property type="entry name" value="TNF-like"/>
    <property type="match status" value="1"/>
</dbReference>
<evidence type="ECO:0000256" key="3">
    <source>
        <dbReference type="ARBA" id="ARBA00022514"/>
    </source>
</evidence>
<keyword evidence="5" id="KW-1015">Disulfide bond</keyword>
<dbReference type="PANTHER" id="PTHR15151">
    <property type="entry name" value="PROTEIN EIGER"/>
    <property type="match status" value="1"/>
</dbReference>
<keyword evidence="9" id="KW-1185">Reference proteome</keyword>
<accession>A0A8T2PA15</accession>
<dbReference type="PROSITE" id="PS50049">
    <property type="entry name" value="THD_2"/>
    <property type="match status" value="1"/>
</dbReference>
<evidence type="ECO:0000313" key="9">
    <source>
        <dbReference type="Proteomes" id="UP000824540"/>
    </source>
</evidence>
<evidence type="ECO:0000256" key="2">
    <source>
        <dbReference type="ARBA" id="ARBA00008670"/>
    </source>
</evidence>
<evidence type="ECO:0000256" key="6">
    <source>
        <dbReference type="ARBA" id="ARBA00023180"/>
    </source>
</evidence>
<dbReference type="InterPro" id="IPR051748">
    <property type="entry name" value="TNF_Ligand_Superfamily"/>
</dbReference>
<sequence length="211" mass="24049">MQRILQRRKLRKLRFAWAAAAVVAVVLALCSALFSAWTWGQTQDMSRSFKNLQDSLKQLSAQRETIVQLLLEKQDLLRGQRVKRGGTAVGDDGVIKGWTEQPLNVSKAVQYHDGIFTVEKSGVYFLYCQVHFNERQSLYVKLEVRVEEKPKLQCMEGYGTTPSSGSHQFHFLKPCQVTGLLRLEKGAKLKAITIKTHQLHGKHYFGLFKVN</sequence>
<dbReference type="EMBL" id="JAFBMS010000015">
    <property type="protein sequence ID" value="KAG9346358.1"/>
    <property type="molecule type" value="Genomic_DNA"/>
</dbReference>
<name>A0A8T2PA15_9TELE</name>
<dbReference type="GO" id="GO:0006955">
    <property type="term" value="P:immune response"/>
    <property type="evidence" value="ECO:0007669"/>
    <property type="project" value="InterPro"/>
</dbReference>